<dbReference type="EMBL" id="CP020814">
    <property type="protein sequence ID" value="ARK29534.1"/>
    <property type="molecule type" value="Genomic_DNA"/>
</dbReference>
<evidence type="ECO:0000313" key="2">
    <source>
        <dbReference type="EMBL" id="ARK29534.1"/>
    </source>
</evidence>
<dbReference type="Proteomes" id="UP000193006">
    <property type="component" value="Chromosome"/>
</dbReference>
<dbReference type="PANTHER" id="PTHR12110">
    <property type="entry name" value="HYDROXYPYRUVATE ISOMERASE"/>
    <property type="match status" value="1"/>
</dbReference>
<dbReference type="Pfam" id="PF01261">
    <property type="entry name" value="AP_endonuc_2"/>
    <property type="match status" value="1"/>
</dbReference>
<evidence type="ECO:0000313" key="3">
    <source>
        <dbReference type="Proteomes" id="UP000193006"/>
    </source>
</evidence>
<dbReference type="Gene3D" id="3.20.20.150">
    <property type="entry name" value="Divalent-metal-dependent TIM barrel enzymes"/>
    <property type="match status" value="1"/>
</dbReference>
<proteinExistence type="predicted"/>
<dbReference type="InterPro" id="IPR013022">
    <property type="entry name" value="Xyl_isomerase-like_TIM-brl"/>
</dbReference>
<dbReference type="GO" id="GO:0016853">
    <property type="term" value="F:isomerase activity"/>
    <property type="evidence" value="ECO:0007669"/>
    <property type="project" value="UniProtKB-KW"/>
</dbReference>
<dbReference type="AlphaFoldDB" id="A0A1X9MA57"/>
<reference evidence="2 3" key="1">
    <citation type="submission" date="2017-04" db="EMBL/GenBank/DDBJ databases">
        <title>Bacillus krulwichiae AM31D Genome sequencing and assembly.</title>
        <authorList>
            <person name="Krulwich T.A."/>
            <person name="Anastor L."/>
            <person name="Ehrlich R."/>
            <person name="Ehrlich G.D."/>
            <person name="Janto B."/>
        </authorList>
    </citation>
    <scope>NUCLEOTIDE SEQUENCE [LARGE SCALE GENOMIC DNA]</scope>
    <source>
        <strain evidence="2 3">AM31D</strain>
    </source>
</reference>
<gene>
    <name evidence="2" type="ORF">BkAM31D_06490</name>
</gene>
<dbReference type="InterPro" id="IPR036237">
    <property type="entry name" value="Xyl_isomerase-like_sf"/>
</dbReference>
<sequence length="281" mass="31839">MTVGALAHLFGKLPYKELAERIGSKKIEHVQLAIWKALNDEDFTQVGKLNPGLVRRIKKEFDKHQVSISVLACYLHLFDRNIEKRQENLARFKELLRYAPLFGAPIVAVEVGKMPIQEVTDQDWETLKSSLSELIYEAQKWGVTIGIEPANDHLIGSAKSLKRMLDELPSTHLGVVLDPGNLLTADNFHKQDEVIQEAFDLLGERIVACHAKDRMIDEHGEIQTVTPGTGQMNYDLYLSLLQSYKPQCDIIMEHTPPNKMSEVKSFIEGKRIETIKRAARA</sequence>
<organism evidence="2 3">
    <name type="scientific">Halalkalibacter krulwichiae</name>
    <dbReference type="NCBI Taxonomy" id="199441"/>
    <lineage>
        <taxon>Bacteria</taxon>
        <taxon>Bacillati</taxon>
        <taxon>Bacillota</taxon>
        <taxon>Bacilli</taxon>
        <taxon>Bacillales</taxon>
        <taxon>Bacillaceae</taxon>
        <taxon>Halalkalibacter</taxon>
    </lineage>
</organism>
<name>A0A1X9MA57_9BACI</name>
<dbReference type="KEGG" id="bkw:BkAM31D_06490"/>
<accession>A0A1X9MA57</accession>
<dbReference type="RefSeq" id="WP_066154147.1">
    <property type="nucleotide sequence ID" value="NZ_CP020814.1"/>
</dbReference>
<dbReference type="SUPFAM" id="SSF51658">
    <property type="entry name" value="Xylose isomerase-like"/>
    <property type="match status" value="1"/>
</dbReference>
<protein>
    <submittedName>
        <fullName evidence="2">Xylose isomerase-like TIM barrel</fullName>
    </submittedName>
</protein>
<keyword evidence="3" id="KW-1185">Reference proteome</keyword>
<dbReference type="InterPro" id="IPR050312">
    <property type="entry name" value="IolE/XylAMocC-like"/>
</dbReference>
<dbReference type="PANTHER" id="PTHR12110:SF21">
    <property type="entry name" value="XYLOSE ISOMERASE-LIKE TIM BARREL DOMAIN-CONTAINING PROTEIN"/>
    <property type="match status" value="1"/>
</dbReference>
<dbReference type="STRING" id="199441.BkAM31D_06490"/>
<keyword evidence="2" id="KW-0413">Isomerase</keyword>
<feature type="domain" description="Xylose isomerase-like TIM barrel" evidence="1">
    <location>
        <begin position="27"/>
        <end position="259"/>
    </location>
</feature>
<evidence type="ECO:0000259" key="1">
    <source>
        <dbReference type="Pfam" id="PF01261"/>
    </source>
</evidence>